<gene>
    <name evidence="2" type="ORF">GCM10010201_04760</name>
</gene>
<keyword evidence="1" id="KW-1133">Transmembrane helix</keyword>
<evidence type="ECO:0000256" key="1">
    <source>
        <dbReference type="SAM" id="Phobius"/>
    </source>
</evidence>
<feature type="transmembrane region" description="Helical" evidence="1">
    <location>
        <begin position="22"/>
        <end position="45"/>
    </location>
</feature>
<sequence length="109" mass="11149">MGKPAAAENDAEITPQVRNGRVLLAVLGAAILLLVVPFAATWALAPADRYGVDACVRQQGGDAVPVSCGEPGAFKIVSRVGSQSNCPDPGQPSAELRNKAVLCLKPAKG</sequence>
<dbReference type="EMBL" id="BAAARY010000001">
    <property type="protein sequence ID" value="GAA2512487.1"/>
    <property type="molecule type" value="Genomic_DNA"/>
</dbReference>
<protein>
    <submittedName>
        <fullName evidence="2">Uncharacterized protein</fullName>
    </submittedName>
</protein>
<organism evidence="2 3">
    <name type="scientific">Pilimelia columellifera subsp. columellifera</name>
    <dbReference type="NCBI Taxonomy" id="706583"/>
    <lineage>
        <taxon>Bacteria</taxon>
        <taxon>Bacillati</taxon>
        <taxon>Actinomycetota</taxon>
        <taxon>Actinomycetes</taxon>
        <taxon>Micromonosporales</taxon>
        <taxon>Micromonosporaceae</taxon>
        <taxon>Pilimelia</taxon>
    </lineage>
</organism>
<reference evidence="2 3" key="1">
    <citation type="journal article" date="2019" name="Int. J. Syst. Evol. Microbiol.">
        <title>The Global Catalogue of Microorganisms (GCM) 10K type strain sequencing project: providing services to taxonomists for standard genome sequencing and annotation.</title>
        <authorList>
            <consortium name="The Broad Institute Genomics Platform"/>
            <consortium name="The Broad Institute Genome Sequencing Center for Infectious Disease"/>
            <person name="Wu L."/>
            <person name="Ma J."/>
        </authorList>
    </citation>
    <scope>NUCLEOTIDE SEQUENCE [LARGE SCALE GENOMIC DNA]</scope>
    <source>
        <strain evidence="2 3">JCM 3367</strain>
    </source>
</reference>
<dbReference type="Proteomes" id="UP001499978">
    <property type="component" value="Unassembled WGS sequence"/>
</dbReference>
<comment type="caution">
    <text evidence="2">The sequence shown here is derived from an EMBL/GenBank/DDBJ whole genome shotgun (WGS) entry which is preliminary data.</text>
</comment>
<keyword evidence="1" id="KW-0812">Transmembrane</keyword>
<evidence type="ECO:0000313" key="3">
    <source>
        <dbReference type="Proteomes" id="UP001499978"/>
    </source>
</evidence>
<keyword evidence="1" id="KW-0472">Membrane</keyword>
<proteinExistence type="predicted"/>
<keyword evidence="3" id="KW-1185">Reference proteome</keyword>
<name>A0ABN3N0Y6_9ACTN</name>
<accession>A0ABN3N0Y6</accession>
<evidence type="ECO:0000313" key="2">
    <source>
        <dbReference type="EMBL" id="GAA2512487.1"/>
    </source>
</evidence>